<dbReference type="PANTHER" id="PTHR10270:SF161">
    <property type="entry name" value="SEX-DETERMINING REGION Y PROTEIN"/>
    <property type="match status" value="1"/>
</dbReference>
<dbReference type="AlphaFoldDB" id="A0A1L0FLZ5"/>
<dbReference type="SUPFAM" id="SSF47095">
    <property type="entry name" value="HMG-box"/>
    <property type="match status" value="1"/>
</dbReference>
<evidence type="ECO:0000256" key="1">
    <source>
        <dbReference type="ARBA" id="ARBA00023015"/>
    </source>
</evidence>
<dbReference type="CDD" id="cd01389">
    <property type="entry name" value="HMG-box_ROX1-like"/>
    <property type="match status" value="1"/>
</dbReference>
<dbReference type="VEuPathDB" id="FungiDB:HGUI_02790"/>
<dbReference type="InterPro" id="IPR036910">
    <property type="entry name" value="HMG_box_dom_sf"/>
</dbReference>
<feature type="compositionally biased region" description="Basic residues" evidence="5">
    <location>
        <begin position="238"/>
        <end position="247"/>
    </location>
</feature>
<dbReference type="InterPro" id="IPR009071">
    <property type="entry name" value="HMG_box_dom"/>
</dbReference>
<keyword evidence="3" id="KW-0804">Transcription</keyword>
<reference evidence="8" key="1">
    <citation type="submission" date="2016-11" db="EMBL/GenBank/DDBJ databases">
        <authorList>
            <person name="Guldener U."/>
        </authorList>
    </citation>
    <scope>NUCLEOTIDE SEQUENCE [LARGE SCALE GENOMIC DNA]</scope>
</reference>
<evidence type="ECO:0000259" key="6">
    <source>
        <dbReference type="PROSITE" id="PS50118"/>
    </source>
</evidence>
<dbReference type="GO" id="GO:0030154">
    <property type="term" value="P:cell differentiation"/>
    <property type="evidence" value="ECO:0007669"/>
    <property type="project" value="TreeGrafter"/>
</dbReference>
<dbReference type="Gene3D" id="1.10.30.10">
    <property type="entry name" value="High mobility group box domain"/>
    <property type="match status" value="1"/>
</dbReference>
<keyword evidence="4" id="KW-0539">Nucleus</keyword>
<proteinExistence type="predicted"/>
<dbReference type="Proteomes" id="UP000183365">
    <property type="component" value="Unassembled WGS sequence"/>
</dbReference>
<feature type="region of interest" description="Disordered" evidence="5">
    <location>
        <begin position="1"/>
        <end position="29"/>
    </location>
</feature>
<evidence type="ECO:0000256" key="5">
    <source>
        <dbReference type="SAM" id="MobiDB-lite"/>
    </source>
</evidence>
<sequence>MAGKLPSISSMLNNEDKNKSVSHTPLPGMHNNSYTNLTTLSKPLLNVNNQLHNDSYSPINNLPNYNKQSLTIPVVNNQYTVSSSPYMISMKFNNQMQVTPLSASTIVYKQYPSANVSNFSMNTKNSYSDPSMGYSNINTPINSTQFLSHQPYNNYIRNCSPMDIPTRQNFQPLPMMYQSNVIQSSNPSPIMVHPLNCNINNEIDNNTQNMNYTPTSQQMFVNKRYHDNNQQPKELNKKSSKRKNSKRALKDNNAIVEVDCLNVETPTKKVPRPRNAFILFRQHYHKIIFKEQSELLLKAKEKSADNDTTVDSFKLNSTVSKAIGLKWKNLSPEERSHWTDLAEKEKIEHSLKYPDYKYVPKRKKTISTTTSLQKTNE</sequence>
<dbReference type="Pfam" id="PF00505">
    <property type="entry name" value="HMG_box"/>
    <property type="match status" value="1"/>
</dbReference>
<accession>A0A1L0FLZ5</accession>
<dbReference type="GO" id="GO:0005634">
    <property type="term" value="C:nucleus"/>
    <property type="evidence" value="ECO:0007669"/>
    <property type="project" value="UniProtKB-UniRule"/>
</dbReference>
<dbReference type="PANTHER" id="PTHR10270">
    <property type="entry name" value="SOX TRANSCRIPTION FACTOR"/>
    <property type="match status" value="1"/>
</dbReference>
<organism evidence="7 8">
    <name type="scientific">Hanseniaspora guilliermondii</name>
    <dbReference type="NCBI Taxonomy" id="56406"/>
    <lineage>
        <taxon>Eukaryota</taxon>
        <taxon>Fungi</taxon>
        <taxon>Dikarya</taxon>
        <taxon>Ascomycota</taxon>
        <taxon>Saccharomycotina</taxon>
        <taxon>Saccharomycetes</taxon>
        <taxon>Saccharomycodales</taxon>
        <taxon>Saccharomycodaceae</taxon>
        <taxon>Hanseniaspora</taxon>
    </lineage>
</organism>
<protein>
    <recommendedName>
        <fullName evidence="6">HMG box domain-containing protein</fullName>
    </recommendedName>
</protein>
<keyword evidence="1" id="KW-0805">Transcription regulation</keyword>
<evidence type="ECO:0000313" key="7">
    <source>
        <dbReference type="EMBL" id="SGZ40590.1"/>
    </source>
</evidence>
<feature type="domain" description="HMG box" evidence="6">
    <location>
        <begin position="270"/>
        <end position="357"/>
    </location>
</feature>
<dbReference type="OrthoDB" id="3973069at2759"/>
<keyword evidence="2 4" id="KW-0238">DNA-binding</keyword>
<evidence type="ECO:0000256" key="2">
    <source>
        <dbReference type="ARBA" id="ARBA00023125"/>
    </source>
</evidence>
<dbReference type="PROSITE" id="PS50118">
    <property type="entry name" value="HMG_BOX_2"/>
    <property type="match status" value="1"/>
</dbReference>
<feature type="DNA-binding region" description="HMG box" evidence="4">
    <location>
        <begin position="270"/>
        <end position="357"/>
    </location>
</feature>
<evidence type="ECO:0000256" key="3">
    <source>
        <dbReference type="ARBA" id="ARBA00023163"/>
    </source>
</evidence>
<gene>
    <name evidence="7" type="ORF">HGUI_02790</name>
</gene>
<dbReference type="GO" id="GO:0000122">
    <property type="term" value="P:negative regulation of transcription by RNA polymerase II"/>
    <property type="evidence" value="ECO:0007669"/>
    <property type="project" value="TreeGrafter"/>
</dbReference>
<dbReference type="InterPro" id="IPR050140">
    <property type="entry name" value="SRY-related_HMG-box_TF-like"/>
</dbReference>
<feature type="region of interest" description="Disordered" evidence="5">
    <location>
        <begin position="227"/>
        <end position="249"/>
    </location>
</feature>
<evidence type="ECO:0000313" key="8">
    <source>
        <dbReference type="Proteomes" id="UP000183365"/>
    </source>
</evidence>
<dbReference type="FunFam" id="1.10.30.10:FF:000041">
    <property type="entry name" value="HMG box family protein"/>
    <property type="match status" value="1"/>
</dbReference>
<evidence type="ECO:0000256" key="4">
    <source>
        <dbReference type="PROSITE-ProRule" id="PRU00267"/>
    </source>
</evidence>
<dbReference type="GO" id="GO:0001228">
    <property type="term" value="F:DNA-binding transcription activator activity, RNA polymerase II-specific"/>
    <property type="evidence" value="ECO:0007669"/>
    <property type="project" value="TreeGrafter"/>
</dbReference>
<dbReference type="SMART" id="SM00398">
    <property type="entry name" value="HMG"/>
    <property type="match status" value="1"/>
</dbReference>
<dbReference type="GO" id="GO:0000978">
    <property type="term" value="F:RNA polymerase II cis-regulatory region sequence-specific DNA binding"/>
    <property type="evidence" value="ECO:0007669"/>
    <property type="project" value="TreeGrafter"/>
</dbReference>
<dbReference type="EMBL" id="FQNF01000055">
    <property type="protein sequence ID" value="SGZ40590.1"/>
    <property type="molecule type" value="Genomic_DNA"/>
</dbReference>
<keyword evidence="8" id="KW-1185">Reference proteome</keyword>
<name>A0A1L0FLZ5_9ASCO</name>